<dbReference type="HOGENOM" id="CLU_227159_0_0_9"/>
<dbReference type="GO" id="GO:0016837">
    <property type="term" value="F:carbon-oxygen lyase activity, acting on polysaccharides"/>
    <property type="evidence" value="ECO:0007669"/>
    <property type="project" value="TreeGrafter"/>
</dbReference>
<dbReference type="InterPro" id="IPR018337">
    <property type="entry name" value="Cell_wall/Cho-bd_repeat"/>
</dbReference>
<keyword evidence="9" id="KW-0063">Aspartyl esterase</keyword>
<keyword evidence="6" id="KW-0677">Repeat</keyword>
<dbReference type="EMBL" id="CP001810">
    <property type="protein sequence ID" value="ADL35206.1"/>
    <property type="molecule type" value="Genomic_DNA"/>
</dbReference>
<name>E0RVP8_BUTPB</name>
<feature type="compositionally biased region" description="Acidic residues" evidence="12">
    <location>
        <begin position="2488"/>
        <end position="2499"/>
    </location>
</feature>
<dbReference type="InterPro" id="IPR006626">
    <property type="entry name" value="PbH1"/>
</dbReference>
<feature type="domain" description="Pectate disaccharide-lyase-like central Ig-like" evidence="16">
    <location>
        <begin position="1960"/>
        <end position="2026"/>
    </location>
</feature>
<evidence type="ECO:0000256" key="1">
    <source>
        <dbReference type="ARBA" id="ARBA00001913"/>
    </source>
</evidence>
<comment type="similarity">
    <text evidence="11">Belongs to the polysaccharide lyase 9 family.</text>
</comment>
<dbReference type="Pfam" id="PF25849">
    <property type="entry name" value="PelX_N"/>
    <property type="match status" value="1"/>
</dbReference>
<evidence type="ECO:0000256" key="4">
    <source>
        <dbReference type="ARBA" id="ARBA00022723"/>
    </source>
</evidence>
<keyword evidence="3" id="KW-0964">Secreted</keyword>
<keyword evidence="4" id="KW-0479">Metal-binding</keyword>
<evidence type="ECO:0000313" key="17">
    <source>
        <dbReference type="EMBL" id="ADL35206.1"/>
    </source>
</evidence>
<evidence type="ECO:0000256" key="9">
    <source>
        <dbReference type="ARBA" id="ARBA00023085"/>
    </source>
</evidence>
<dbReference type="KEGG" id="bpb:bpr_I2473"/>
<dbReference type="Gene3D" id="2.10.270.10">
    <property type="entry name" value="Cholin Binding"/>
    <property type="match status" value="3"/>
</dbReference>
<dbReference type="GO" id="GO:0005576">
    <property type="term" value="C:extracellular region"/>
    <property type="evidence" value="ECO:0007669"/>
    <property type="project" value="UniProtKB-SubCell"/>
</dbReference>
<dbReference type="eggNOG" id="COG4677">
    <property type="taxonomic scope" value="Bacteria"/>
</dbReference>
<dbReference type="PANTHER" id="PTHR40088:SF1">
    <property type="entry name" value="PECTATE LYASE PEL9"/>
    <property type="match status" value="1"/>
</dbReference>
<evidence type="ECO:0000259" key="14">
    <source>
        <dbReference type="Pfam" id="PF01095"/>
    </source>
</evidence>
<evidence type="ECO:0000256" key="7">
    <source>
        <dbReference type="ARBA" id="ARBA00022801"/>
    </source>
</evidence>
<dbReference type="GO" id="GO:0046872">
    <property type="term" value="F:metal ion binding"/>
    <property type="evidence" value="ECO:0007669"/>
    <property type="project" value="UniProtKB-KW"/>
</dbReference>
<dbReference type="Pfam" id="PF19127">
    <property type="entry name" value="Choline_bind_3"/>
    <property type="match status" value="3"/>
</dbReference>
<dbReference type="InterPro" id="IPR058863">
    <property type="entry name" value="PelX-like_Ig"/>
</dbReference>
<evidence type="ECO:0000256" key="12">
    <source>
        <dbReference type="SAM" id="MobiDB-lite"/>
    </source>
</evidence>
<feature type="chain" id="PRO_5038499458" evidence="13">
    <location>
        <begin position="28"/>
        <end position="2732"/>
    </location>
</feature>
<dbReference type="InterPro" id="IPR000070">
    <property type="entry name" value="Pectinesterase_cat"/>
</dbReference>
<feature type="domain" description="Pectinesterase catalytic" evidence="14">
    <location>
        <begin position="892"/>
        <end position="1086"/>
    </location>
</feature>
<comment type="subcellular location">
    <subcellularLocation>
        <location evidence="2">Secreted</location>
    </subcellularLocation>
</comment>
<evidence type="ECO:0000256" key="3">
    <source>
        <dbReference type="ARBA" id="ARBA00022525"/>
    </source>
</evidence>
<proteinExistence type="inferred from homology"/>
<dbReference type="Pfam" id="PF25850">
    <property type="entry name" value="PelX_Ig"/>
    <property type="match status" value="1"/>
</dbReference>
<feature type="signal peptide" evidence="13">
    <location>
        <begin position="1"/>
        <end position="27"/>
    </location>
</feature>
<evidence type="ECO:0000256" key="5">
    <source>
        <dbReference type="ARBA" id="ARBA00022729"/>
    </source>
</evidence>
<organism evidence="17 18">
    <name type="scientific">Butyrivibrio proteoclasticus (strain ATCC 51982 / DSM 14932 / B316)</name>
    <name type="common">Clostridium proteoclasticum</name>
    <dbReference type="NCBI Taxonomy" id="515622"/>
    <lineage>
        <taxon>Bacteria</taxon>
        <taxon>Bacillati</taxon>
        <taxon>Bacillota</taxon>
        <taxon>Clostridia</taxon>
        <taxon>Lachnospirales</taxon>
        <taxon>Lachnospiraceae</taxon>
        <taxon>Butyrivibrio</taxon>
    </lineage>
</organism>
<evidence type="ECO:0000256" key="2">
    <source>
        <dbReference type="ARBA" id="ARBA00004613"/>
    </source>
</evidence>
<evidence type="ECO:0000259" key="15">
    <source>
        <dbReference type="Pfam" id="PF25849"/>
    </source>
</evidence>
<keyword evidence="10" id="KW-0456">Lyase</keyword>
<dbReference type="Pfam" id="PF01095">
    <property type="entry name" value="Pectinesterase"/>
    <property type="match status" value="1"/>
</dbReference>
<evidence type="ECO:0000313" key="18">
    <source>
        <dbReference type="Proteomes" id="UP000001299"/>
    </source>
</evidence>
<evidence type="ECO:0000256" key="6">
    <source>
        <dbReference type="ARBA" id="ARBA00022737"/>
    </source>
</evidence>
<gene>
    <name evidence="17" type="primary">pme8B</name>
    <name evidence="17" type="ordered locus">bpr_I2473</name>
</gene>
<dbReference type="InterPro" id="IPR058953">
    <property type="entry name" value="PelX-like_N"/>
</dbReference>
<accession>E0RVP8</accession>
<dbReference type="STRING" id="515622.bpr_I2473"/>
<feature type="compositionally biased region" description="Polar residues" evidence="12">
    <location>
        <begin position="1145"/>
        <end position="1155"/>
    </location>
</feature>
<dbReference type="GO" id="GO:0042545">
    <property type="term" value="P:cell wall modification"/>
    <property type="evidence" value="ECO:0007669"/>
    <property type="project" value="InterPro"/>
</dbReference>
<dbReference type="RefSeq" id="WP_013281859.1">
    <property type="nucleotide sequence ID" value="NC_014387.1"/>
</dbReference>
<dbReference type="CAZy" id="PL9">
    <property type="family name" value="Polysaccharide Lyase Family 9"/>
</dbReference>
<dbReference type="InterPro" id="IPR011050">
    <property type="entry name" value="Pectin_lyase_fold/virulence"/>
</dbReference>
<comment type="cofactor">
    <cofactor evidence="1">
        <name>Ca(2+)</name>
        <dbReference type="ChEBI" id="CHEBI:29108"/>
    </cofactor>
</comment>
<dbReference type="InterPro" id="IPR052052">
    <property type="entry name" value="Polysaccharide_Lyase_9"/>
</dbReference>
<dbReference type="InterPro" id="IPR012334">
    <property type="entry name" value="Pectin_lyas_fold"/>
</dbReference>
<dbReference type="Proteomes" id="UP000001299">
    <property type="component" value="Chromosome 1"/>
</dbReference>
<evidence type="ECO:0000256" key="11">
    <source>
        <dbReference type="ARBA" id="ARBA00038263"/>
    </source>
</evidence>
<dbReference type="GO" id="GO:0030599">
    <property type="term" value="F:pectinesterase activity"/>
    <property type="evidence" value="ECO:0007669"/>
    <property type="project" value="UniProtKB-EC"/>
</dbReference>
<feature type="region of interest" description="Disordered" evidence="12">
    <location>
        <begin position="1134"/>
        <end position="1155"/>
    </location>
</feature>
<dbReference type="SUPFAM" id="SSF51126">
    <property type="entry name" value="Pectin lyase-like"/>
    <property type="match status" value="2"/>
</dbReference>
<dbReference type="SUPFAM" id="SSF69360">
    <property type="entry name" value="Cell wall binding repeat"/>
    <property type="match status" value="1"/>
</dbReference>
<keyword evidence="5 13" id="KW-0732">Signal</keyword>
<keyword evidence="18" id="KW-1185">Reference proteome</keyword>
<keyword evidence="8" id="KW-0106">Calcium</keyword>
<feature type="domain" description="Pectate disaccharide-lyase-like N-terminal" evidence="15">
    <location>
        <begin position="1707"/>
        <end position="1937"/>
    </location>
</feature>
<evidence type="ECO:0000256" key="10">
    <source>
        <dbReference type="ARBA" id="ARBA00023239"/>
    </source>
</evidence>
<protein>
    <submittedName>
        <fullName evidence="17">Pectin methylesterase Pme8B</fullName>
        <ecNumber evidence="17">3.1.1.11</ecNumber>
    </submittedName>
</protein>
<evidence type="ECO:0000256" key="8">
    <source>
        <dbReference type="ARBA" id="ARBA00022837"/>
    </source>
</evidence>
<sequence length="2732" mass="294076">MIRKTRWHKAGALMLSAAMGLSSFSAALPGGVVYAENGDVLDADTEASAETSTGDSEAGSDEASVSATEETSATEDSQETDAASLESTDESSKESEETDTDSASKGQDAEESEREGAITLLDEKKTSDRNFDSSKVDVWDFGAENLGDAYNNRLDADTINGFYSVEAGSTGVNIASFSVDDGDFVFNDGGYSTTHRLRTTNTSLTRYDAKSLKDSDGNVYSGYLYSNKGSTDAVYVALECKADDVITAFVASNGTDSTVHFQNVSDASDDASMVHTLGGSTVTKMTFYPAKDAQYKLFSATEKLVLARVYREHAQYGYLTGSVEGYEGTGSFDIVFTNVQNGNVVKATVADGKYTAQLAEGFDYTMSLAGADDYAITSDKNVNISSDTEMDITVEGVDLVEVSGKLTGIADKDMAKFVSAAEFEFAAQDEKSVYVPEIALTLTDSAIEYELKLQKDVTYSVSVADKKSTATEKFAGVEDYELVTDELTLDKSSDNVDIEFEAKPLYKVTIVPNGATLSDLKDAVFTFTRLDAENEFAADGYVYEFTGTEDIALRDGQYAVEVSNTGALVQKLTSDLIVNGADVTKTISFSSDITEWDFSDPSFTSKFAGVTEGTYNGLSWTNGRSHNNVYLYSGAGKISVPVKGDCQIQVTANYQYSYYFENDTEPSVNVKTGSTSTNETFTYDYKGGAGTFDVTVLGSSYITKIATVYQTEYKSEILVGSSDKADYASINDALSAVRRMDRKDGQRVTISIEPGNYEEMLVIDVADVTLANASSNPTNTLKNSGVDIDDNAVRITWYYGHGYTYYSMGSDYKYDADVLAANKENGYASVINPGSGTGTYWNASVVVDAAGFEAKDIIFENSFNQYVSPKAAEDVIVPQSSAKEGSIARASMSASDTTVQDKKYVERAAALALTGSATEAYFENCRIIGRQDTLYGHTGTTAAFYNCAVYGGTDYIFGGMTAVFAKCDLVLNTSEDKNDVAYITAPQQKSASERGYLMYNCTVKSTTPGVDTASKYVSKPGQFGRPWQANTSEAVFFDTVVEATQWANGAYDENAKTSLIQPVGWNTSLGGQSARNVEFGTFEVSGEDNSKERASWVQQPKEAVLADGTAISVAAFLGEWDPFAGHNNDMTITFPDGSSEVAPTPGSSETPVSENNEFTFESSTLETFAAGAKADGEMEKVGTDDYFTIIYSVKSKVDTSSKTWADEYTSGVRLNLGGAAATEKNSVKFTTSNAATVKVWWACGDAGRQMTVLNGSGETVATTAEEAVKNSPYLSTIKLDEAGTYYLGGTANNYIFKIVVTEDKAAEPVVSTLESADLTAFAAGAKADGESEKAGTDDYFTLVYSAKSKIDTSSKTWDDGYTSDQRINFGGAASTEKNAIKFTTSADEATVKVWWACGDAGRQMAILDSTGNAVATTEEAAVKNSPYISTLKTGAAGTYYLGGATGNNYIFKVEVTDGAPVEVKRAEWSEVKAPVISSVSLNKDNSGKIDVSVDAVIGLNGGDSLVVEMLDADENVVETLKSLAEKNEFTFAFTPSKSGDYHFRATLSRDDEEDVKSVVRTDAFSFVLPLKAPSFKNAVNKGAGTVVVKFYSVPEAESYSLTATDKTDAASLSKAVVTAKTPDVDESTEYSYTFVGLNVGHKYELALVANRGQDTSDKSVMDFEVTEEGEREWVFSAFGQGVSKGSNIGSTVNDDGSVTVWNIGNKGKLVPASTDGLSFYYTAVPANKNFTLTATATIDTWTFTNGQEGFGLMAADRVGVNGNAAVFWNNSYMASGSKVEYYYDTVNQEVTTDTSAAKITMKLGLGAQEKVGVTNENLARLEANDTETVNNEFSSNMYPLETSGGQSGVGTYNLFGKEKSGTVVGTIANPLAQVRLRIQKNNTGYFVSYLDGNDNVITTKKFYDTEALNKLDSENVYVGFFAARTFKATFSDIELTVIDPSEDAPAEERPVTYVVPDYKIISATYSNTAKYDLQYAGNADGVLTITDAKGNAVVDNKAVVAGEVVSTSVKLSKGDNAYNVTFTPNADFNPGGDEYQRLSSYDTVEFVHTVKYATVNDDEKIYVRADGKFDATGTANDPVDIYTAVKYVQPGQTIVVAAGTYSLTSTVTIARGIDGTPSKPIKMVTEGGRAIFDFNKKCAGFVLAGNYWYINGIDCTHSGNSLKGIQVSGSHITLEDIRTYENGNTGIQVSRYLTTDGRDMWPSYDLILNGTSYSNADAGYEDADGFAAKLTCGDGIVFDGCISYNNADDGWDLFAKVESGSIGQVTIQNSVAFANGYGVDGTNEGNGNGFKMGGSSMSGPHKLINSVAWGNKAKGIDSNSGPDIQVYHSMSFNNGSNNVALYTNDTANTNYYVDGVLSYRTTGTGTNENIKAKGTQDTNNIYGKKNFFWNDGASANSDGLKASDDWFVSLDAPYANANDPYAVAASLRAADGSIDLGNFLKLSETGIAALAAAGLDASEIVAGVDGQYEAVRDEREISGSSDDAQKDVEEDPQEPEEEEIKGEFVTKYWRTYFVTEDGEKLTGLNKIGGELYYFNETGVMLTNSYITIDGNRYFFDDEGHAVKGFMERYGATYFFDEEYHEVYDAIVEVDGNKYYLGDNGKMVKGKFATIGENKYYINDDGVIVTSAFITQYGSTYYVNAEGVMVKNYLANIEGKKYYFNDQGKMVKGKFTTVDDNKYYFGDDGAMLIETFVTQYGSTYYLGSDGAMLKNTVFTVDGVTYSANSAGKVKVKK</sequence>
<feature type="compositionally biased region" description="Basic and acidic residues" evidence="12">
    <location>
        <begin position="2474"/>
        <end position="2487"/>
    </location>
</feature>
<reference evidence="17 18" key="1">
    <citation type="journal article" date="2010" name="PLoS ONE">
        <title>The glycobiome of the rumen bacterium Butyrivibrio proteoclasticus B316(T) highlights adaptation to a polysaccharide-rich environment.</title>
        <authorList>
            <person name="Kelly W.J."/>
            <person name="Leahy S.C."/>
            <person name="Altermann E."/>
            <person name="Yeoman C.J."/>
            <person name="Dunne J.C."/>
            <person name="Kong Z."/>
            <person name="Pacheco D.M."/>
            <person name="Li D."/>
            <person name="Noel S.J."/>
            <person name="Moon C.D."/>
            <person name="Cookson A.L."/>
            <person name="Attwood G.T."/>
        </authorList>
    </citation>
    <scope>NUCLEOTIDE SEQUENCE [LARGE SCALE GENOMIC DNA]</scope>
    <source>
        <strain evidence="18">ATCC 51982 / DSM 14932 / B316</strain>
    </source>
</reference>
<evidence type="ECO:0000256" key="13">
    <source>
        <dbReference type="SAM" id="SignalP"/>
    </source>
</evidence>
<evidence type="ECO:0000259" key="16">
    <source>
        <dbReference type="Pfam" id="PF25850"/>
    </source>
</evidence>
<feature type="region of interest" description="Disordered" evidence="12">
    <location>
        <begin position="46"/>
        <end position="125"/>
    </location>
</feature>
<dbReference type="eggNOG" id="COG5263">
    <property type="taxonomic scope" value="Bacteria"/>
</dbReference>
<feature type="region of interest" description="Disordered" evidence="12">
    <location>
        <begin position="2474"/>
        <end position="2499"/>
    </location>
</feature>
<dbReference type="PANTHER" id="PTHR40088">
    <property type="entry name" value="PECTATE LYASE (EUROFUNG)"/>
    <property type="match status" value="1"/>
</dbReference>
<dbReference type="Gene3D" id="2.160.20.10">
    <property type="entry name" value="Single-stranded right-handed beta-helix, Pectin lyase-like"/>
    <property type="match status" value="2"/>
</dbReference>
<keyword evidence="7 17" id="KW-0378">Hydrolase</keyword>
<dbReference type="SMART" id="SM00710">
    <property type="entry name" value="PbH1"/>
    <property type="match status" value="5"/>
</dbReference>
<dbReference type="EC" id="3.1.1.11" evidence="17"/>